<feature type="domain" description="Prohead serine protease" evidence="5">
    <location>
        <begin position="118"/>
        <end position="188"/>
    </location>
</feature>
<feature type="compositionally biased region" description="Acidic residues" evidence="4">
    <location>
        <begin position="204"/>
        <end position="220"/>
    </location>
</feature>
<dbReference type="EMBL" id="JAGEPF010000018">
    <property type="protein sequence ID" value="MBO2461695.1"/>
    <property type="molecule type" value="Genomic_DNA"/>
</dbReference>
<dbReference type="InterPro" id="IPR054613">
    <property type="entry name" value="Peptidase_S78_dom"/>
</dbReference>
<dbReference type="GO" id="GO:0006508">
    <property type="term" value="P:proteolysis"/>
    <property type="evidence" value="ECO:0007669"/>
    <property type="project" value="UniProtKB-KW"/>
</dbReference>
<dbReference type="Pfam" id="PF04586">
    <property type="entry name" value="Peptidase_S78"/>
    <property type="match status" value="1"/>
</dbReference>
<evidence type="ECO:0000256" key="3">
    <source>
        <dbReference type="ARBA" id="ARBA00022801"/>
    </source>
</evidence>
<comment type="caution">
    <text evidence="6">The sequence shown here is derived from an EMBL/GenBank/DDBJ whole genome shotgun (WGS) entry which is preliminary data.</text>
</comment>
<keyword evidence="1" id="KW-1188">Viral release from host cell</keyword>
<proteinExistence type="predicted"/>
<dbReference type="Proteomes" id="UP000680206">
    <property type="component" value="Unassembled WGS sequence"/>
</dbReference>
<keyword evidence="7" id="KW-1185">Reference proteome</keyword>
<evidence type="ECO:0000313" key="7">
    <source>
        <dbReference type="Proteomes" id="UP000680206"/>
    </source>
</evidence>
<evidence type="ECO:0000256" key="1">
    <source>
        <dbReference type="ARBA" id="ARBA00022612"/>
    </source>
</evidence>
<dbReference type="RefSeq" id="WP_208245151.1">
    <property type="nucleotide sequence ID" value="NZ_JAGEPF010000018.1"/>
</dbReference>
<evidence type="ECO:0000313" key="6">
    <source>
        <dbReference type="EMBL" id="MBO2461695.1"/>
    </source>
</evidence>
<evidence type="ECO:0000259" key="5">
    <source>
        <dbReference type="Pfam" id="PF04586"/>
    </source>
</evidence>
<keyword evidence="2 6" id="KW-0645">Protease</keyword>
<feature type="region of interest" description="Disordered" evidence="4">
    <location>
        <begin position="247"/>
        <end position="389"/>
    </location>
</feature>
<name>A0ABS3S0A3_9ACTN</name>
<feature type="compositionally biased region" description="Acidic residues" evidence="4">
    <location>
        <begin position="282"/>
        <end position="292"/>
    </location>
</feature>
<evidence type="ECO:0000256" key="2">
    <source>
        <dbReference type="ARBA" id="ARBA00022670"/>
    </source>
</evidence>
<feature type="compositionally biased region" description="Acidic residues" evidence="4">
    <location>
        <begin position="739"/>
        <end position="749"/>
    </location>
</feature>
<reference evidence="6 7" key="1">
    <citation type="submission" date="2021-03" db="EMBL/GenBank/DDBJ databases">
        <title>Actinomadura violae sp. nov., isolated from lichen in Thailand.</title>
        <authorList>
            <person name="Kanchanasin P."/>
            <person name="Saeng-In P."/>
            <person name="Phongsopitanun W."/>
            <person name="Yuki M."/>
            <person name="Kudo T."/>
            <person name="Ohkuma M."/>
            <person name="Tanasupawat S."/>
        </authorList>
    </citation>
    <scope>NUCLEOTIDE SEQUENCE [LARGE SCALE GENOMIC DNA]</scope>
    <source>
        <strain evidence="6 7">LCR2-06</strain>
    </source>
</reference>
<feature type="compositionally biased region" description="Acidic residues" evidence="4">
    <location>
        <begin position="303"/>
        <end position="338"/>
    </location>
</feature>
<sequence>MGTGSVAFAGTPGLEYKTATAVAGPAETGADSGVIGTDDETGVVEAIVSVTGVVDNDHDIIEPGAYKATLARRRPKGIFSHDWKQWASRTEHVEELMPGDPRLAEYAKKIGKQWPVEAGGLYVRTRYNLATNEGKSAYENVKFFGDECEWSIGYKVPAGKSSRAKDGVRRIKEVDLFEYSPVLFGAASLSGTLSVKAASVAGDVEDQPADAEPADAEPADGDAVAEAAAVLDALAEAEAVAEALAADTEETGQDGAEQDGGVEVPGPPDAQPVDGHGPDGAAQDDEPAEDAPAEGGAVHDNDGQAEDTDEVHDGGTDDGPDEGQDEPAGDTEPTEETAEPAQGDGGAEGDGAGTEESKGLPPGMKRKPAPKSGSGSRATTPGGDSDTWKITNVDELRAAIRAFGSAPGDKEKIRAHIMKRAFALNRPDLIPDGWKKDSGGKKSIALSWSPEQKILAEVVGEVVGRLEGEPYRWQGGAEGKMRHEPLDSSPKKNWVELAGQLPAYIQHIAKDLHEEKGMPLGQAIPTAIAAVKKWAAGGGGVTPETRAKAAAAVAEWEKLKATSHARTAARRAGDAAKKDTLDGWTRVKAHLPGSFEQLHDELQAAAAGLLADGEEPGLVELLGTWPDRVVATRYPAGGDGKAVSFEIPYTVAGDGVEMGEPVPVRIAVDHGGVSGDGADLGPFPAMVDDVAAGVKTLLDVAGLETKAGKVLSGANATRLKQAVEHLVAVLKVAGIEIGEPDEQEPEEQPPSEQDSTAPSARGESIPAGKCVVDPSVHARAYRILADVHARR</sequence>
<organism evidence="6 7">
    <name type="scientific">Actinomadura violacea</name>
    <dbReference type="NCBI Taxonomy" id="2819934"/>
    <lineage>
        <taxon>Bacteria</taxon>
        <taxon>Bacillati</taxon>
        <taxon>Actinomycetota</taxon>
        <taxon>Actinomycetes</taxon>
        <taxon>Streptosporangiales</taxon>
        <taxon>Thermomonosporaceae</taxon>
        <taxon>Actinomadura</taxon>
    </lineage>
</organism>
<feature type="region of interest" description="Disordered" evidence="4">
    <location>
        <begin position="739"/>
        <end position="769"/>
    </location>
</feature>
<feature type="region of interest" description="Disordered" evidence="4">
    <location>
        <begin position="204"/>
        <end position="223"/>
    </location>
</feature>
<accession>A0ABS3S0A3</accession>
<dbReference type="GO" id="GO:0008233">
    <property type="term" value="F:peptidase activity"/>
    <property type="evidence" value="ECO:0007669"/>
    <property type="project" value="UniProtKB-KW"/>
</dbReference>
<protein>
    <submittedName>
        <fullName evidence="6">HK97 family phage prohead protease</fullName>
    </submittedName>
</protein>
<keyword evidence="3" id="KW-0378">Hydrolase</keyword>
<evidence type="ECO:0000256" key="4">
    <source>
        <dbReference type="SAM" id="MobiDB-lite"/>
    </source>
</evidence>
<gene>
    <name evidence="6" type="ORF">J4709_29410</name>
</gene>
<feature type="compositionally biased region" description="Gly residues" evidence="4">
    <location>
        <begin position="343"/>
        <end position="352"/>
    </location>
</feature>